<dbReference type="PANTHER" id="PTHR21049">
    <property type="entry name" value="RIBOPHORIN I"/>
    <property type="match status" value="1"/>
</dbReference>
<comment type="pathway">
    <text evidence="3 10">Protein modification; protein glycosylation.</text>
</comment>
<evidence type="ECO:0000256" key="6">
    <source>
        <dbReference type="ARBA" id="ARBA00022729"/>
    </source>
</evidence>
<dbReference type="InParanoid" id="A0A165GLL2"/>
<evidence type="ECO:0000256" key="7">
    <source>
        <dbReference type="ARBA" id="ARBA00022824"/>
    </source>
</evidence>
<feature type="region of interest" description="Disordered" evidence="11">
    <location>
        <begin position="495"/>
        <end position="549"/>
    </location>
</feature>
<dbReference type="Proteomes" id="UP000076632">
    <property type="component" value="Unassembled WGS sequence"/>
</dbReference>
<proteinExistence type="inferred from homology"/>
<dbReference type="FunCoup" id="A0A165GLL2">
    <property type="interactions" value="1084"/>
</dbReference>
<dbReference type="RefSeq" id="XP_018187896.1">
    <property type="nucleotide sequence ID" value="XM_018330545.1"/>
</dbReference>
<protein>
    <recommendedName>
        <fullName evidence="10">Dolichyl-diphosphooligosaccharide--protein glycosyltransferase subunit 1</fullName>
    </recommendedName>
</protein>
<evidence type="ECO:0000256" key="1">
    <source>
        <dbReference type="ARBA" id="ARBA00002791"/>
    </source>
</evidence>
<comment type="subunit">
    <text evidence="10">Component of the oligosaccharyltransferase (OST) complex.</text>
</comment>
<dbReference type="InterPro" id="IPR007676">
    <property type="entry name" value="Ribophorin_I"/>
</dbReference>
<dbReference type="STRING" id="1328760.A0A165GLL2"/>
<accession>A0A165GLL2</accession>
<dbReference type="PANTHER" id="PTHR21049:SF0">
    <property type="entry name" value="DOLICHYL-DIPHOSPHOOLIGOSACCHARIDE--PROTEIN GLYCOSYLTRANSFERASE SUBUNIT 1"/>
    <property type="match status" value="1"/>
</dbReference>
<dbReference type="UniPathway" id="UPA00378"/>
<feature type="chain" id="PRO_5007748392" description="Dolichyl-diphosphooligosaccharide--protein glycosyltransferase subunit 1" evidence="10">
    <location>
        <begin position="22"/>
        <end position="549"/>
    </location>
</feature>
<dbReference type="Pfam" id="PF04597">
    <property type="entry name" value="Ribophorin_I"/>
    <property type="match status" value="1"/>
</dbReference>
<evidence type="ECO:0000256" key="9">
    <source>
        <dbReference type="ARBA" id="ARBA00023136"/>
    </source>
</evidence>
<evidence type="ECO:0000256" key="8">
    <source>
        <dbReference type="ARBA" id="ARBA00022989"/>
    </source>
</evidence>
<keyword evidence="13" id="KW-1185">Reference proteome</keyword>
<dbReference type="OMA" id="RYEYARE"/>
<dbReference type="GeneID" id="28895682"/>
<evidence type="ECO:0000256" key="5">
    <source>
        <dbReference type="ARBA" id="ARBA00022692"/>
    </source>
</evidence>
<dbReference type="EMBL" id="KV407459">
    <property type="protein sequence ID" value="KZF22341.1"/>
    <property type="molecule type" value="Genomic_DNA"/>
</dbReference>
<evidence type="ECO:0000256" key="11">
    <source>
        <dbReference type="SAM" id="MobiDB-lite"/>
    </source>
</evidence>
<gene>
    <name evidence="12" type="ORF">L228DRAFT_230743</name>
</gene>
<dbReference type="GO" id="GO:0008250">
    <property type="term" value="C:oligosaccharyltransferase complex"/>
    <property type="evidence" value="ECO:0007669"/>
    <property type="project" value="UniProtKB-UniRule"/>
</dbReference>
<feature type="signal peptide" evidence="10">
    <location>
        <begin position="1"/>
        <end position="21"/>
    </location>
</feature>
<reference evidence="12 13" key="1">
    <citation type="journal article" date="2016" name="Fungal Biol.">
        <title>The genome of Xylona heveae provides a window into fungal endophytism.</title>
        <authorList>
            <person name="Gazis R."/>
            <person name="Kuo A."/>
            <person name="Riley R."/>
            <person name="LaButti K."/>
            <person name="Lipzen A."/>
            <person name="Lin J."/>
            <person name="Amirebrahimi M."/>
            <person name="Hesse C.N."/>
            <person name="Spatafora J.W."/>
            <person name="Henrissat B."/>
            <person name="Hainaut M."/>
            <person name="Grigoriev I.V."/>
            <person name="Hibbett D.S."/>
        </authorList>
    </citation>
    <scope>NUCLEOTIDE SEQUENCE [LARGE SCALE GENOMIC DNA]</scope>
    <source>
        <strain evidence="12 13">TC161</strain>
    </source>
</reference>
<evidence type="ECO:0000256" key="10">
    <source>
        <dbReference type="RuleBase" id="RU361143"/>
    </source>
</evidence>
<keyword evidence="6 10" id="KW-0732">Signal</keyword>
<evidence type="ECO:0000256" key="4">
    <source>
        <dbReference type="ARBA" id="ARBA00008905"/>
    </source>
</evidence>
<comment type="function">
    <text evidence="1 10">Subunit of the oligosaccharyl transferase (OST) complex that catalyzes the initial transfer of a defined glycan (Glc(3)Man(9)GlcNAc(2) in eukaryotes) from the lipid carrier dolichol-pyrophosphate to an asparagine residue within an Asn-X-Ser/Thr consensus motif in nascent polypeptide chains, the first step in protein N-glycosylation. N-glycosylation occurs cotranslationally and the complex associates with the Sec61 complex at the channel-forming translocon complex that mediates protein translocation across the endoplasmic reticulum (ER). All subunits are required for a maximal enzyme activity.</text>
</comment>
<keyword evidence="5" id="KW-0812">Transmembrane</keyword>
<keyword evidence="9" id="KW-0472">Membrane</keyword>
<evidence type="ECO:0000256" key="2">
    <source>
        <dbReference type="ARBA" id="ARBA00004115"/>
    </source>
</evidence>
<evidence type="ECO:0000313" key="13">
    <source>
        <dbReference type="Proteomes" id="UP000076632"/>
    </source>
</evidence>
<dbReference type="GO" id="GO:0018279">
    <property type="term" value="P:protein N-linked glycosylation via asparagine"/>
    <property type="evidence" value="ECO:0007669"/>
    <property type="project" value="TreeGrafter"/>
</dbReference>
<dbReference type="OrthoDB" id="310030at2759"/>
<evidence type="ECO:0000313" key="12">
    <source>
        <dbReference type="EMBL" id="KZF22341.1"/>
    </source>
</evidence>
<feature type="compositionally biased region" description="Low complexity" evidence="11">
    <location>
        <begin position="498"/>
        <end position="529"/>
    </location>
</feature>
<comment type="subcellular location">
    <subcellularLocation>
        <location evidence="2 10">Endoplasmic reticulum membrane</location>
        <topology evidence="2 10">Single-pass type I membrane protein</topology>
    </subcellularLocation>
</comment>
<name>A0A165GLL2_XYLHT</name>
<keyword evidence="7 10" id="KW-0256">Endoplasmic reticulum</keyword>
<comment type="similarity">
    <text evidence="4 10">Belongs to the OST1 family.</text>
</comment>
<feature type="compositionally biased region" description="Low complexity" evidence="11">
    <location>
        <begin position="538"/>
        <end position="549"/>
    </location>
</feature>
<sequence length="549" mass="60440">MRSLLLATAVLSVFAPNICSAEPNVTTPLSSRQILPSTFKPPQVFQNVNLLRNINLEKSYVKQSVNVVIENTDSNPQDEYYVPFEADVMANVGSFDVKDKKDPEKGSFEVEAIEFDTYSPTQFFRVRLPEPLKPSTRLTLAISYTVLDALQPLPATIEQTDKQYLQYTFNAYSSSVYPTQKQMTKLKLPTSDVPDYTVLPGEDNKEFPEKQGSSFTYGPFGSVPAGAAEPVSVRYEFTKPLIHATLLERDIEVSHWGGNLATEERYWLVNNAAQLSKNFNRVTWQATQYYSPPTAALKMLTVPLRAGSEDAYFTDDIGNVSTSRFRSNSRESLLELRPRYPMFGGWKYSFRIGWNGNLAKYVRKLSAGDTYVLKVPFLEGPKQNEGIEYERVEVKVILPEGAKNVKYETSIPVSSVEQSLHRTFMDTLGRTTLAFTALNVVDQARSEDLIITYDYPFTAGLRKPLTLVFGMLAVFTIAWALGQLDTSIAAGKNNVFKSSSSSSSSPSSSPSGPSASSARASSKPHSASSGQSTPVSKGATTSSTAGASG</sequence>
<evidence type="ECO:0000256" key="3">
    <source>
        <dbReference type="ARBA" id="ARBA00004922"/>
    </source>
</evidence>
<keyword evidence="8" id="KW-1133">Transmembrane helix</keyword>
<organism evidence="12 13">
    <name type="scientific">Xylona heveae (strain CBS 132557 / TC161)</name>
    <dbReference type="NCBI Taxonomy" id="1328760"/>
    <lineage>
        <taxon>Eukaryota</taxon>
        <taxon>Fungi</taxon>
        <taxon>Dikarya</taxon>
        <taxon>Ascomycota</taxon>
        <taxon>Pezizomycotina</taxon>
        <taxon>Xylonomycetes</taxon>
        <taxon>Xylonales</taxon>
        <taxon>Xylonaceae</taxon>
        <taxon>Xylona</taxon>
    </lineage>
</organism>
<dbReference type="AlphaFoldDB" id="A0A165GLL2"/>